<evidence type="ECO:0000313" key="10">
    <source>
        <dbReference type="EMBL" id="KAF4147224.1"/>
    </source>
</evidence>
<dbReference type="Proteomes" id="UP000704712">
    <property type="component" value="Unassembled WGS sequence"/>
</dbReference>
<evidence type="ECO:0000256" key="7">
    <source>
        <dbReference type="ARBA" id="ARBA00023242"/>
    </source>
</evidence>
<name>A0A8S9V793_PHYIN</name>
<keyword evidence="4" id="KW-0540">Nuclease</keyword>
<evidence type="ECO:0000259" key="9">
    <source>
        <dbReference type="Pfam" id="PF13359"/>
    </source>
</evidence>
<keyword evidence="7" id="KW-0539">Nucleus</keyword>
<evidence type="ECO:0000256" key="6">
    <source>
        <dbReference type="ARBA" id="ARBA00022801"/>
    </source>
</evidence>
<proteinExistence type="inferred from homology"/>
<keyword evidence="5" id="KW-0479">Metal-binding</keyword>
<dbReference type="EMBL" id="JAACNO010000507">
    <property type="protein sequence ID" value="KAF4147224.1"/>
    <property type="molecule type" value="Genomic_DNA"/>
</dbReference>
<keyword evidence="8" id="KW-0732">Signal</keyword>
<sequence length="396" mass="44544">MGTKAKLAVLCMLQCVCATVSALCSDRRRLGGETRSSVNTSAATAFDRAMQTKKTKWFHSKMRCDKRTFLAVVALVRLSWRERIHYNIKFDITKRVAVTIIYLSTGGTIDSAATVMGMSKTSAVVYICQVLSVLTKMAKEEITMPNTQTEIKKVTDGFERIAGFPDVIGAVDGSLMRISRPAEHEGWYCRKKISAVNMQAIVDHETRFRSYCIRAGSINDQALWNQSGLRNKISVSSGMHFLGDAGYNIFRHLLTPFDEEEASSSAQKRRYNYKLSQTRITVERAFGILKNRYRILLGKISQNSPARVTNVIVSCLVLHNLMIGLKDSYTMVGDDPDRSPPSMLSSLSGEDELSHEQGLAKQKNYYEVSWYFLGSMQFTVTFPMYILKDLLSFNAM</sequence>
<accession>A0A8S9V793</accession>
<dbReference type="InterPro" id="IPR027806">
    <property type="entry name" value="HARBI1_dom"/>
</dbReference>
<evidence type="ECO:0000256" key="4">
    <source>
        <dbReference type="ARBA" id="ARBA00022722"/>
    </source>
</evidence>
<comment type="similarity">
    <text evidence="3">Belongs to the HARBI1 family.</text>
</comment>
<comment type="caution">
    <text evidence="10">The sequence shown here is derived from an EMBL/GenBank/DDBJ whole genome shotgun (WGS) entry which is preliminary data.</text>
</comment>
<dbReference type="AlphaFoldDB" id="A0A8S9V793"/>
<feature type="signal peptide" evidence="8">
    <location>
        <begin position="1"/>
        <end position="22"/>
    </location>
</feature>
<dbReference type="PANTHER" id="PTHR22930:SF85">
    <property type="entry name" value="GH03217P-RELATED"/>
    <property type="match status" value="1"/>
</dbReference>
<feature type="domain" description="DDE Tnp4" evidence="9">
    <location>
        <begin position="171"/>
        <end position="320"/>
    </location>
</feature>
<organism evidence="10 11">
    <name type="scientific">Phytophthora infestans</name>
    <name type="common">Potato late blight agent</name>
    <name type="synonym">Botrytis infestans</name>
    <dbReference type="NCBI Taxonomy" id="4787"/>
    <lineage>
        <taxon>Eukaryota</taxon>
        <taxon>Sar</taxon>
        <taxon>Stramenopiles</taxon>
        <taxon>Oomycota</taxon>
        <taxon>Peronosporomycetes</taxon>
        <taxon>Peronosporales</taxon>
        <taxon>Peronosporaceae</taxon>
        <taxon>Phytophthora</taxon>
    </lineage>
</organism>
<comment type="subcellular location">
    <subcellularLocation>
        <location evidence="2">Nucleus</location>
    </subcellularLocation>
</comment>
<dbReference type="InterPro" id="IPR045249">
    <property type="entry name" value="HARBI1-like"/>
</dbReference>
<evidence type="ECO:0000313" key="11">
    <source>
        <dbReference type="Proteomes" id="UP000704712"/>
    </source>
</evidence>
<evidence type="ECO:0000256" key="8">
    <source>
        <dbReference type="SAM" id="SignalP"/>
    </source>
</evidence>
<gene>
    <name evidence="10" type="ORF">GN958_ATG03634</name>
</gene>
<evidence type="ECO:0000256" key="2">
    <source>
        <dbReference type="ARBA" id="ARBA00004123"/>
    </source>
</evidence>
<protein>
    <submittedName>
        <fullName evidence="10">DDE superfamily endonuclease</fullName>
    </submittedName>
</protein>
<evidence type="ECO:0000256" key="5">
    <source>
        <dbReference type="ARBA" id="ARBA00022723"/>
    </source>
</evidence>
<dbReference type="GO" id="GO:0016787">
    <property type="term" value="F:hydrolase activity"/>
    <property type="evidence" value="ECO:0007669"/>
    <property type="project" value="UniProtKB-KW"/>
</dbReference>
<reference evidence="10" key="1">
    <citation type="submission" date="2020-03" db="EMBL/GenBank/DDBJ databases">
        <title>Hybrid Assembly of Korean Phytophthora infestans isolates.</title>
        <authorList>
            <person name="Prokchorchik M."/>
            <person name="Lee Y."/>
            <person name="Seo J."/>
            <person name="Cho J.-H."/>
            <person name="Park Y.-E."/>
            <person name="Jang D.-C."/>
            <person name="Im J.-S."/>
            <person name="Choi J.-G."/>
            <person name="Park H.-J."/>
            <person name="Lee G.-B."/>
            <person name="Lee Y.-G."/>
            <person name="Hong S.-Y."/>
            <person name="Cho K."/>
            <person name="Sohn K.H."/>
        </authorList>
    </citation>
    <scope>NUCLEOTIDE SEQUENCE</scope>
    <source>
        <strain evidence="10">KR_2_A2</strain>
    </source>
</reference>
<evidence type="ECO:0000256" key="1">
    <source>
        <dbReference type="ARBA" id="ARBA00001968"/>
    </source>
</evidence>
<dbReference type="PANTHER" id="PTHR22930">
    <property type="match status" value="1"/>
</dbReference>
<comment type="cofactor">
    <cofactor evidence="1">
        <name>a divalent metal cation</name>
        <dbReference type="ChEBI" id="CHEBI:60240"/>
    </cofactor>
</comment>
<keyword evidence="6" id="KW-0378">Hydrolase</keyword>
<feature type="chain" id="PRO_5035818775" evidence="8">
    <location>
        <begin position="23"/>
        <end position="396"/>
    </location>
</feature>
<dbReference type="GO" id="GO:0005634">
    <property type="term" value="C:nucleus"/>
    <property type="evidence" value="ECO:0007669"/>
    <property type="project" value="UniProtKB-SubCell"/>
</dbReference>
<dbReference type="GO" id="GO:0046872">
    <property type="term" value="F:metal ion binding"/>
    <property type="evidence" value="ECO:0007669"/>
    <property type="project" value="UniProtKB-KW"/>
</dbReference>
<keyword evidence="10" id="KW-0255">Endonuclease</keyword>
<dbReference type="GO" id="GO:0004519">
    <property type="term" value="F:endonuclease activity"/>
    <property type="evidence" value="ECO:0007669"/>
    <property type="project" value="UniProtKB-KW"/>
</dbReference>
<evidence type="ECO:0000256" key="3">
    <source>
        <dbReference type="ARBA" id="ARBA00006958"/>
    </source>
</evidence>
<dbReference type="Pfam" id="PF13359">
    <property type="entry name" value="DDE_Tnp_4"/>
    <property type="match status" value="1"/>
</dbReference>